<gene>
    <name evidence="2" type="ORF">KC01_LOCUS32681</name>
</gene>
<accession>A0AAV2LW32</accession>
<dbReference type="EMBL" id="OZ035827">
    <property type="protein sequence ID" value="CAL1605267.1"/>
    <property type="molecule type" value="Genomic_DNA"/>
</dbReference>
<dbReference type="Pfam" id="PF08337">
    <property type="entry name" value="Plexin_cytopl"/>
    <property type="match status" value="1"/>
</dbReference>
<dbReference type="Proteomes" id="UP001497482">
    <property type="component" value="Chromosome 5"/>
</dbReference>
<evidence type="ECO:0000259" key="1">
    <source>
        <dbReference type="SMART" id="SM00429"/>
    </source>
</evidence>
<dbReference type="InterPro" id="IPR013548">
    <property type="entry name" value="Plexin_cytoplasmic_RasGAP_dom"/>
</dbReference>
<protein>
    <recommendedName>
        <fullName evidence="1">IPT/TIG domain-containing protein</fullName>
    </recommendedName>
</protein>
<evidence type="ECO:0000313" key="2">
    <source>
        <dbReference type="EMBL" id="CAL1605267.1"/>
    </source>
</evidence>
<dbReference type="GO" id="GO:0002116">
    <property type="term" value="C:semaphorin receptor complex"/>
    <property type="evidence" value="ECO:0007669"/>
    <property type="project" value="TreeGrafter"/>
</dbReference>
<dbReference type="SUPFAM" id="SSF81296">
    <property type="entry name" value="E set domains"/>
    <property type="match status" value="2"/>
</dbReference>
<dbReference type="PANTHER" id="PTHR22625:SF32">
    <property type="entry name" value="PLEXIN-A3"/>
    <property type="match status" value="1"/>
</dbReference>
<name>A0AAV2LW32_KNICA</name>
<dbReference type="InterPro" id="IPR013783">
    <property type="entry name" value="Ig-like_fold"/>
</dbReference>
<dbReference type="GO" id="GO:0017154">
    <property type="term" value="F:semaphorin receptor activity"/>
    <property type="evidence" value="ECO:0007669"/>
    <property type="project" value="InterPro"/>
</dbReference>
<organism evidence="2 3">
    <name type="scientific">Knipowitschia caucasica</name>
    <name type="common">Caucasian dwarf goby</name>
    <name type="synonym">Pomatoschistus caucasicus</name>
    <dbReference type="NCBI Taxonomy" id="637954"/>
    <lineage>
        <taxon>Eukaryota</taxon>
        <taxon>Metazoa</taxon>
        <taxon>Chordata</taxon>
        <taxon>Craniata</taxon>
        <taxon>Vertebrata</taxon>
        <taxon>Euteleostomi</taxon>
        <taxon>Actinopterygii</taxon>
        <taxon>Neopterygii</taxon>
        <taxon>Teleostei</taxon>
        <taxon>Neoteleostei</taxon>
        <taxon>Acanthomorphata</taxon>
        <taxon>Gobiaria</taxon>
        <taxon>Gobiiformes</taxon>
        <taxon>Gobioidei</taxon>
        <taxon>Gobiidae</taxon>
        <taxon>Gobiinae</taxon>
        <taxon>Knipowitschia</taxon>
    </lineage>
</organism>
<dbReference type="Gene3D" id="2.60.40.10">
    <property type="entry name" value="Immunoglobulins"/>
    <property type="match status" value="2"/>
</dbReference>
<dbReference type="GO" id="GO:0005886">
    <property type="term" value="C:plasma membrane"/>
    <property type="evidence" value="ECO:0007669"/>
    <property type="project" value="TreeGrafter"/>
</dbReference>
<dbReference type="InterPro" id="IPR002909">
    <property type="entry name" value="IPT_dom"/>
</dbReference>
<proteinExistence type="predicted"/>
<dbReference type="InterPro" id="IPR014756">
    <property type="entry name" value="Ig_E-set"/>
</dbReference>
<dbReference type="PANTHER" id="PTHR22625">
    <property type="entry name" value="PLEXIN"/>
    <property type="match status" value="1"/>
</dbReference>
<dbReference type="CDD" id="cd00603">
    <property type="entry name" value="IPT_PCSR"/>
    <property type="match status" value="1"/>
</dbReference>
<dbReference type="Pfam" id="PF01833">
    <property type="entry name" value="TIG"/>
    <property type="match status" value="2"/>
</dbReference>
<dbReference type="GO" id="GO:0030334">
    <property type="term" value="P:regulation of cell migration"/>
    <property type="evidence" value="ECO:0007669"/>
    <property type="project" value="TreeGrafter"/>
</dbReference>
<dbReference type="InterPro" id="IPR031148">
    <property type="entry name" value="Plexin"/>
</dbReference>
<evidence type="ECO:0000313" key="3">
    <source>
        <dbReference type="Proteomes" id="UP001497482"/>
    </source>
</evidence>
<dbReference type="SMART" id="SM00429">
    <property type="entry name" value="IPT"/>
    <property type="match status" value="1"/>
</dbReference>
<reference evidence="2 3" key="1">
    <citation type="submission" date="2024-04" db="EMBL/GenBank/DDBJ databases">
        <authorList>
            <person name="Waldvogel A.-M."/>
            <person name="Schoenle A."/>
        </authorList>
    </citation>
    <scope>NUCLEOTIDE SEQUENCE [LARGE SCALE GENOMIC DNA]</scope>
</reference>
<feature type="domain" description="IPT/TIG" evidence="1">
    <location>
        <begin position="3"/>
        <end position="92"/>
    </location>
</feature>
<dbReference type="GO" id="GO:0007399">
    <property type="term" value="P:nervous system development"/>
    <property type="evidence" value="ECO:0007669"/>
    <property type="project" value="UniProtKB-ARBA"/>
</dbReference>
<dbReference type="AlphaFoldDB" id="A0AAV2LW32"/>
<keyword evidence="3" id="KW-1185">Reference proteome</keyword>
<sequence>MGRKIEPLTGPREGGTRVTIEGENLGLQVKEISHVQVAGVRCTPVPTQYISAESGSTLITVTGTNLMTIQDPKVRAKYGGVETTNGKNLVPAAPGNSRLNYTVLIGDSPCVLTVSESQLLCDSPDLTGEHKVQVMFKAKAKYSPELNKYKSKTNCWTLFLQGIPFSLRPQADDMDLVHCTKLWHLVKNHEHSDQREGDRGSKMVSEIYLTRLLATKILTSLDRDGYCRKHKLRHKLEQAINLMSGSS</sequence>